<dbReference type="Proteomes" id="UP001177258">
    <property type="component" value="Unassembled WGS sequence"/>
</dbReference>
<keyword evidence="4" id="KW-1185">Reference proteome</keyword>
<dbReference type="EMBL" id="JAUYZK010000015">
    <property type="protein sequence ID" value="MDP2539742.1"/>
    <property type="molecule type" value="Genomic_DNA"/>
</dbReference>
<comment type="caution">
    <text evidence="2">The sequence shown here is derived from an EMBL/GenBank/DDBJ whole genome shotgun (WGS) entry which is preliminary data.</text>
</comment>
<dbReference type="EMBL" id="JAUPEV010000017">
    <property type="protein sequence ID" value="MDO7253881.1"/>
    <property type="molecule type" value="Genomic_DNA"/>
</dbReference>
<evidence type="ECO:0000313" key="1">
    <source>
        <dbReference type="EMBL" id="MDO7253881.1"/>
    </source>
</evidence>
<dbReference type="RefSeq" id="WP_305517720.1">
    <property type="nucleotide sequence ID" value="NZ_JAUPEV010000017.1"/>
</dbReference>
<evidence type="ECO:0000313" key="3">
    <source>
        <dbReference type="Proteomes" id="UP001177258"/>
    </source>
</evidence>
<reference evidence="2 4" key="1">
    <citation type="submission" date="2023-07" db="EMBL/GenBank/DDBJ databases">
        <title>Unpublished Manusciprt.</title>
        <authorList>
            <person name="Aydin F."/>
            <person name="Tarhane S."/>
            <person name="Saticioglu I.B."/>
            <person name="Karakaya E."/>
            <person name="Abay S."/>
            <person name="Guran O."/>
            <person name="Bozkurt E."/>
            <person name="Uzum N."/>
            <person name="Olgun K."/>
            <person name="Jablonski D."/>
        </authorList>
    </citation>
    <scope>NUCLEOTIDE SEQUENCE</scope>
    <source>
        <strain evidence="4">faydin-H75</strain>
        <strain evidence="2">Faydin-H76</strain>
    </source>
</reference>
<name>A0AA90PT62_9HELI</name>
<organism evidence="2 3">
    <name type="scientific">Helicobacter cappadocius</name>
    <dbReference type="NCBI Taxonomy" id="3063998"/>
    <lineage>
        <taxon>Bacteria</taxon>
        <taxon>Pseudomonadati</taxon>
        <taxon>Campylobacterota</taxon>
        <taxon>Epsilonproteobacteria</taxon>
        <taxon>Campylobacterales</taxon>
        <taxon>Helicobacteraceae</taxon>
        <taxon>Helicobacter</taxon>
    </lineage>
</organism>
<accession>A0AA90PT62</accession>
<dbReference type="AlphaFoldDB" id="A0AA90PT62"/>
<gene>
    <name evidence="1" type="ORF">Q5I04_08190</name>
    <name evidence="2" type="ORF">Q5I06_08145</name>
</gene>
<evidence type="ECO:0000313" key="4">
    <source>
        <dbReference type="Proteomes" id="UP001240777"/>
    </source>
</evidence>
<proteinExistence type="predicted"/>
<sequence>MEIYKLALEKIPEVSGEYTTIATYDGFVYVRSNNQEELKEPFIPSELPISYVEGMKERLDYEKIIKETELNNRCNKLLESFESSALKEAYIYDMKQEDQINLLGLVIANVDSFFRCAKKATPNDKQNIPHTKEQIKQVYNDGLKTKSEMIYICGVLKEHLKSLQTIEEIKALKWEDYEQIKTQKGVKSE</sequence>
<reference evidence="1 3" key="3">
    <citation type="journal article" date="2024" name="Syst. Appl. Microbiol.">
        <title>Helicobacter cappadocius sp. nov., from lizards: The first psychrotrophic Helicobacter species.</title>
        <authorList>
            <person name="Aydin F."/>
            <person name="Tarhane S."/>
            <person name="Karakaya E."/>
            <person name="Abay S."/>
            <person name="Kayman T."/>
            <person name="Guran O."/>
            <person name="Bozkurt E."/>
            <person name="Uzum N."/>
            <person name="Avci A."/>
            <person name="Olgun K."/>
            <person name="Jablonski D."/>
            <person name="Guran C."/>
            <person name="Burcin Saticioglu I."/>
        </authorList>
    </citation>
    <scope>NUCLEOTIDE SEQUENCE [LARGE SCALE GENOMIC DNA]</scope>
    <source>
        <strain evidence="1">Faydin-H75</strain>
        <strain evidence="3">faydin-H76</strain>
    </source>
</reference>
<reference evidence="1" key="2">
    <citation type="submission" date="2023-07" db="EMBL/GenBank/DDBJ databases">
        <authorList>
            <person name="Aydin F."/>
            <person name="Tarhane S."/>
            <person name="Saticioglu I.B."/>
            <person name="Karakaya E."/>
            <person name="Abay S."/>
            <person name="Guran O."/>
            <person name="Bozkurt E."/>
            <person name="Uzum N."/>
            <person name="Olgun K."/>
            <person name="Jablonski D."/>
        </authorList>
    </citation>
    <scope>NUCLEOTIDE SEQUENCE</scope>
    <source>
        <strain evidence="1">Faydin-H75</strain>
    </source>
</reference>
<dbReference type="Proteomes" id="UP001240777">
    <property type="component" value="Unassembled WGS sequence"/>
</dbReference>
<protein>
    <submittedName>
        <fullName evidence="2">Uncharacterized protein</fullName>
    </submittedName>
</protein>
<evidence type="ECO:0000313" key="2">
    <source>
        <dbReference type="EMBL" id="MDP2539742.1"/>
    </source>
</evidence>